<protein>
    <submittedName>
        <fullName evidence="1">Uncharacterized protein</fullName>
    </submittedName>
</protein>
<accession>A0A2H0V542</accession>
<evidence type="ECO:0000313" key="1">
    <source>
        <dbReference type="EMBL" id="PIR94182.1"/>
    </source>
</evidence>
<dbReference type="Proteomes" id="UP000229901">
    <property type="component" value="Unassembled WGS sequence"/>
</dbReference>
<sequence length="362" mass="40969">MKSVHWLVIGLTIFLAANTPSRCSPFPIEEPDINVSDPGIFNVQISTESPINYNSSFDYIWISGTDDNVMVVYDFVAENEAMVLDELVFTNYGETLPIDRFSLWLENDFGDLVFVQTGYPIDGLARFNLWQSNLVVDVGNIRRVYLKVDLLPDYNGSLNAMELHGALTSVRAHGLQSGVEAVNDYEENWHEMLSPTYVVYESRPYVSFEHSSSGGLLIPLPYFDLATVRLTADSHGKIRYNGLRLYLLAFCSQCETDEVNFRVVDFGSYNVLAEGRVGIRSSERNFMDIDFGEEGLYVPAGSYRLVQIQVDTTGFHRQGDFVQLNFSEHQQNINFGFGDGFEYLYYGEIVFRGGLSGPMFVY</sequence>
<dbReference type="AlphaFoldDB" id="A0A2H0V542"/>
<organism evidence="1 2">
    <name type="scientific">Candidatus Falkowbacteria bacterium CG10_big_fil_rev_8_21_14_0_10_39_11</name>
    <dbReference type="NCBI Taxonomy" id="1974565"/>
    <lineage>
        <taxon>Bacteria</taxon>
        <taxon>Candidatus Falkowiibacteriota</taxon>
    </lineage>
</organism>
<name>A0A2H0V542_9BACT</name>
<comment type="caution">
    <text evidence="1">The sequence shown here is derived from an EMBL/GenBank/DDBJ whole genome shotgun (WGS) entry which is preliminary data.</text>
</comment>
<reference evidence="2" key="1">
    <citation type="submission" date="2017-09" db="EMBL/GenBank/DDBJ databases">
        <title>Depth-based differentiation of microbial function through sediment-hosted aquifers and enrichment of novel symbionts in the deep terrestrial subsurface.</title>
        <authorList>
            <person name="Probst A.J."/>
            <person name="Ladd B."/>
            <person name="Jarett J.K."/>
            <person name="Geller-Mcgrath D.E."/>
            <person name="Sieber C.M.K."/>
            <person name="Emerson J.B."/>
            <person name="Anantharaman K."/>
            <person name="Thomas B.C."/>
            <person name="Malmstrom R."/>
            <person name="Stieglmeier M."/>
            <person name="Klingl A."/>
            <person name="Woyke T."/>
            <person name="Ryan C.M."/>
            <person name="Banfield J.F."/>
        </authorList>
    </citation>
    <scope>NUCLEOTIDE SEQUENCE [LARGE SCALE GENOMIC DNA]</scope>
</reference>
<dbReference type="EMBL" id="PFAP01000015">
    <property type="protein sequence ID" value="PIR94182.1"/>
    <property type="molecule type" value="Genomic_DNA"/>
</dbReference>
<gene>
    <name evidence="1" type="ORF">COT97_02660</name>
</gene>
<proteinExistence type="predicted"/>
<evidence type="ECO:0000313" key="2">
    <source>
        <dbReference type="Proteomes" id="UP000229901"/>
    </source>
</evidence>